<keyword evidence="2" id="KW-1185">Reference proteome</keyword>
<reference evidence="1" key="1">
    <citation type="submission" date="2023-08" db="EMBL/GenBank/DDBJ databases">
        <title>Chromosome-level Genome Assembly of mud carp (Cirrhinus molitorella).</title>
        <authorList>
            <person name="Liu H."/>
        </authorList>
    </citation>
    <scope>NUCLEOTIDE SEQUENCE</scope>
    <source>
        <strain evidence="1">Prfri</strain>
        <tissue evidence="1">Muscle</tissue>
    </source>
</reference>
<dbReference type="Proteomes" id="UP001187343">
    <property type="component" value="Unassembled WGS sequence"/>
</dbReference>
<sequence>MSEVKHFQPIKTRLAAGEEPGHVSVFTSQAPGRTLLRADVRLARHMIHRTRLSGMDFLNLMRCDGSAMPRLSPSLSPCGMASTHTYTDIR</sequence>
<dbReference type="AlphaFoldDB" id="A0AA88PTX0"/>
<comment type="caution">
    <text evidence="1">The sequence shown here is derived from an EMBL/GenBank/DDBJ whole genome shotgun (WGS) entry which is preliminary data.</text>
</comment>
<evidence type="ECO:0000313" key="1">
    <source>
        <dbReference type="EMBL" id="KAK2887425.1"/>
    </source>
</evidence>
<proteinExistence type="predicted"/>
<accession>A0AA88PTX0</accession>
<protein>
    <submittedName>
        <fullName evidence="1">Uncharacterized protein</fullName>
    </submittedName>
</protein>
<evidence type="ECO:0000313" key="2">
    <source>
        <dbReference type="Proteomes" id="UP001187343"/>
    </source>
</evidence>
<name>A0AA88PTX0_9TELE</name>
<organism evidence="1 2">
    <name type="scientific">Cirrhinus molitorella</name>
    <name type="common">mud carp</name>
    <dbReference type="NCBI Taxonomy" id="172907"/>
    <lineage>
        <taxon>Eukaryota</taxon>
        <taxon>Metazoa</taxon>
        <taxon>Chordata</taxon>
        <taxon>Craniata</taxon>
        <taxon>Vertebrata</taxon>
        <taxon>Euteleostomi</taxon>
        <taxon>Actinopterygii</taxon>
        <taxon>Neopterygii</taxon>
        <taxon>Teleostei</taxon>
        <taxon>Ostariophysi</taxon>
        <taxon>Cypriniformes</taxon>
        <taxon>Cyprinidae</taxon>
        <taxon>Labeoninae</taxon>
        <taxon>Labeonini</taxon>
        <taxon>Cirrhinus</taxon>
    </lineage>
</organism>
<dbReference type="EMBL" id="JAUYZG010000015">
    <property type="protein sequence ID" value="KAK2887425.1"/>
    <property type="molecule type" value="Genomic_DNA"/>
</dbReference>
<gene>
    <name evidence="1" type="ORF">Q8A67_015653</name>
</gene>